<name>A0AAV0EM36_9ASTE</name>
<dbReference type="EMBL" id="CAMAPF010000935">
    <property type="protein sequence ID" value="CAH9124930.1"/>
    <property type="molecule type" value="Genomic_DNA"/>
</dbReference>
<dbReference type="CDD" id="cd06222">
    <property type="entry name" value="RNase_H_like"/>
    <property type="match status" value="1"/>
</dbReference>
<keyword evidence="3" id="KW-1185">Reference proteome</keyword>
<organism evidence="2 3">
    <name type="scientific">Cuscuta epithymum</name>
    <dbReference type="NCBI Taxonomy" id="186058"/>
    <lineage>
        <taxon>Eukaryota</taxon>
        <taxon>Viridiplantae</taxon>
        <taxon>Streptophyta</taxon>
        <taxon>Embryophyta</taxon>
        <taxon>Tracheophyta</taxon>
        <taxon>Spermatophyta</taxon>
        <taxon>Magnoliopsida</taxon>
        <taxon>eudicotyledons</taxon>
        <taxon>Gunneridae</taxon>
        <taxon>Pentapetalae</taxon>
        <taxon>asterids</taxon>
        <taxon>lamiids</taxon>
        <taxon>Solanales</taxon>
        <taxon>Convolvulaceae</taxon>
        <taxon>Cuscuteae</taxon>
        <taxon>Cuscuta</taxon>
        <taxon>Cuscuta subgen. Cuscuta</taxon>
    </lineage>
</organism>
<dbReference type="InterPro" id="IPR036691">
    <property type="entry name" value="Endo/exonu/phosph_ase_sf"/>
</dbReference>
<dbReference type="CDD" id="cd01650">
    <property type="entry name" value="RT_nLTR_like"/>
    <property type="match status" value="1"/>
</dbReference>
<dbReference type="Proteomes" id="UP001152523">
    <property type="component" value="Unassembled WGS sequence"/>
</dbReference>
<dbReference type="Pfam" id="PF13966">
    <property type="entry name" value="zf-RVT"/>
    <property type="match status" value="1"/>
</dbReference>
<dbReference type="GO" id="GO:0003676">
    <property type="term" value="F:nucleic acid binding"/>
    <property type="evidence" value="ECO:0007669"/>
    <property type="project" value="InterPro"/>
</dbReference>
<gene>
    <name evidence="2" type="ORF">CEPIT_LOCUS26354</name>
</gene>
<dbReference type="GO" id="GO:0004523">
    <property type="term" value="F:RNA-DNA hybrid ribonuclease activity"/>
    <property type="evidence" value="ECO:0007669"/>
    <property type="project" value="InterPro"/>
</dbReference>
<sequence>MNCLIWNTRGLAKSSSRLQSLISKWKIHLLITIEPLVDCKKAHSFKLDLGFNEVIYSQTTKIWVFWDSNFINVSEVNWNPQFVHFKVSCGETKGWVTGVYGKHTVVERRDLWSALVQFSTHIKDPWMLGGDFNAFVDHDEHQGDSIPDLNSMLDFKNCIADCGLIDLPFSGNKFTWTGVRSNGRIWRRLDRVLFNEAMLDAFDDIKVNHLHKAPSDHSPLLIQLNNIVQQGPKSFKFQNMWLAHHSFLETVAKNWNGGSTGGMRGLVTKLQTLKKALRTWNKEVFGNIFDDIRKAEEEVQKAEMAYQQQSSEANREDWSYKKSLLLSKYNMERKFWKQKAHIAWLKDGDSNSHYFHSLVKIRRRKQHISSILDSDGKECLTLPDIGNAAVHFFSRLYAVESEVDTDHFLQTIPAVINEDDNRFLNKLPTETEVKDAVWDLNQNGAPGPDGFSGKFFKKCWSIVGKDVVNAVQEFFIGVPPPKGISSSFVVLIPKIDNPITFSDFRPICLSNFVNKVCTKVLATRLNKILPKIISEEQAGFMQNRDIADQVLIAQEMIHAIDKKVRGSNVVVKLDMAKAFDKLSWKYLFEILLKFGFDNQFVNLIRANLQATYLSIIINGVPQGFFQPKRGVKQGDPLSPFLFIIASEGFSRGLKIKVAEGKIKPYWMGNIGYPITHLGFADDLLIFLNGGSRSLINFNNFIKDYQTASGQTVNLQKSSFIISKNAASRATLIEDLLDMKRSDFPMKYLGVYLHKGINRAQYCLNIIKQFDEKLTPWKQKHLSQGGRLILIKHVLSSIPLHILAVDTLPKQVITILEKKMASFLWGSTNDNHRFHWVKWSKLCYPTEEGGWGIRSLIDLEKAYTLKLWWKWMTHNSLWSTFFKARYPRSTMQPKITDSPIWRRICSIDELVRELCHFNDEGRLVWDPGKEGIFTLSSAYHEVREVSSPTFTYKHLWHKSQPMKIKIFTWKLLHNCLPITDTLLRFQTVLRPSMCPLCKNYYDTPNHLFYQCSFTQGIWRYFMGIFQIPTPRAGVSVRQIFINWWLEAGSKTLADLFKHIMPGVISWHVWKVYSSYIWGSSSIPLTEQIIEQIKHYTQIWSSNIQKYKNRRIEAFLFEESLIHSNFRFKKSGLRIIKWQRPKGVYKLNVDASFIPGFAAGGAILRDRKGELIWAINFRIQAESSEEAELRAIVKASCWAIESGFADFQVESDASSSLLRLSANEGSGKWGCLIRSFVENVVRKGINFGHTLREGNWTAHALADRDYVAGSFNIFKTVDTLPGLARKYYLADLLGYPYFRL</sequence>
<dbReference type="SUPFAM" id="SSF56672">
    <property type="entry name" value="DNA/RNA polymerases"/>
    <property type="match status" value="1"/>
</dbReference>
<evidence type="ECO:0000313" key="2">
    <source>
        <dbReference type="EMBL" id="CAH9124930.1"/>
    </source>
</evidence>
<dbReference type="PROSITE" id="PS50878">
    <property type="entry name" value="RT_POL"/>
    <property type="match status" value="1"/>
</dbReference>
<dbReference type="Pfam" id="PF00078">
    <property type="entry name" value="RVT_1"/>
    <property type="match status" value="1"/>
</dbReference>
<dbReference type="Pfam" id="PF13456">
    <property type="entry name" value="RVT_3"/>
    <property type="match status" value="1"/>
</dbReference>
<dbReference type="InterPro" id="IPR000477">
    <property type="entry name" value="RT_dom"/>
</dbReference>
<dbReference type="PANTHER" id="PTHR33116">
    <property type="entry name" value="REVERSE TRANSCRIPTASE ZINC-BINDING DOMAIN-CONTAINING PROTEIN-RELATED-RELATED"/>
    <property type="match status" value="1"/>
</dbReference>
<accession>A0AAV0EM36</accession>
<evidence type="ECO:0000313" key="3">
    <source>
        <dbReference type="Proteomes" id="UP001152523"/>
    </source>
</evidence>
<dbReference type="InterPro" id="IPR002156">
    <property type="entry name" value="RNaseH_domain"/>
</dbReference>
<dbReference type="PANTHER" id="PTHR33116:SF80">
    <property type="entry name" value="REVERSE TRANSCRIPTASE ZINC-BINDING DOMAIN-CONTAINING PROTEIN"/>
    <property type="match status" value="1"/>
</dbReference>
<comment type="caution">
    <text evidence="2">The sequence shown here is derived from an EMBL/GenBank/DDBJ whole genome shotgun (WGS) entry which is preliminary data.</text>
</comment>
<dbReference type="InterPro" id="IPR005135">
    <property type="entry name" value="Endo/exonuclease/phosphatase"/>
</dbReference>
<dbReference type="Gene3D" id="3.60.10.10">
    <property type="entry name" value="Endonuclease/exonuclease/phosphatase"/>
    <property type="match status" value="1"/>
</dbReference>
<dbReference type="SUPFAM" id="SSF56219">
    <property type="entry name" value="DNase I-like"/>
    <property type="match status" value="1"/>
</dbReference>
<dbReference type="Gene3D" id="3.30.420.10">
    <property type="entry name" value="Ribonuclease H-like superfamily/Ribonuclease H"/>
    <property type="match status" value="1"/>
</dbReference>
<dbReference type="InterPro" id="IPR044730">
    <property type="entry name" value="RNase_H-like_dom_plant"/>
</dbReference>
<reference evidence="2" key="1">
    <citation type="submission" date="2022-07" db="EMBL/GenBank/DDBJ databases">
        <authorList>
            <person name="Macas J."/>
            <person name="Novak P."/>
            <person name="Neumann P."/>
        </authorList>
    </citation>
    <scope>NUCLEOTIDE SEQUENCE</scope>
</reference>
<dbReference type="Pfam" id="PF03372">
    <property type="entry name" value="Exo_endo_phos"/>
    <property type="match status" value="1"/>
</dbReference>
<evidence type="ECO:0000259" key="1">
    <source>
        <dbReference type="PROSITE" id="PS50878"/>
    </source>
</evidence>
<dbReference type="InterPro" id="IPR036397">
    <property type="entry name" value="RNaseH_sf"/>
</dbReference>
<protein>
    <recommendedName>
        <fullName evidence="1">Reverse transcriptase domain-containing protein</fullName>
    </recommendedName>
</protein>
<feature type="domain" description="Reverse transcriptase" evidence="1">
    <location>
        <begin position="473"/>
        <end position="752"/>
    </location>
</feature>
<dbReference type="InterPro" id="IPR026960">
    <property type="entry name" value="RVT-Znf"/>
</dbReference>
<proteinExistence type="predicted"/>
<dbReference type="InterPro" id="IPR043502">
    <property type="entry name" value="DNA/RNA_pol_sf"/>
</dbReference>